<dbReference type="OrthoDB" id="5949865at2759"/>
<comment type="caution">
    <text evidence="2">The sequence shown here is derived from an EMBL/GenBank/DDBJ whole genome shotgun (WGS) entry which is preliminary data.</text>
</comment>
<accession>A0A8H4L717</accession>
<name>A0A8H4L717_9HYPO</name>
<evidence type="ECO:0000256" key="1">
    <source>
        <dbReference type="SAM" id="MobiDB-lite"/>
    </source>
</evidence>
<dbReference type="Proteomes" id="UP000554235">
    <property type="component" value="Unassembled WGS sequence"/>
</dbReference>
<dbReference type="EMBL" id="JAADYS010001482">
    <property type="protein sequence ID" value="KAF4462773.1"/>
    <property type="molecule type" value="Genomic_DNA"/>
</dbReference>
<organism evidence="2 3">
    <name type="scientific">Fusarium albosuccineum</name>
    <dbReference type="NCBI Taxonomy" id="1237068"/>
    <lineage>
        <taxon>Eukaryota</taxon>
        <taxon>Fungi</taxon>
        <taxon>Dikarya</taxon>
        <taxon>Ascomycota</taxon>
        <taxon>Pezizomycotina</taxon>
        <taxon>Sordariomycetes</taxon>
        <taxon>Hypocreomycetidae</taxon>
        <taxon>Hypocreales</taxon>
        <taxon>Nectriaceae</taxon>
        <taxon>Fusarium</taxon>
        <taxon>Fusarium decemcellulare species complex</taxon>
    </lineage>
</organism>
<evidence type="ECO:0000313" key="3">
    <source>
        <dbReference type="Proteomes" id="UP000554235"/>
    </source>
</evidence>
<protein>
    <submittedName>
        <fullName evidence="2">cAMP-regulated phospho family Igo1</fullName>
    </submittedName>
</protein>
<keyword evidence="3" id="KW-1185">Reference proteome</keyword>
<proteinExistence type="predicted"/>
<sequence length="73" mass="7669">MGSVTTGVHHPLRSGISQPSAPVPSSSNVRDGADQDARGERKSSEMKSDSHLKEEVASQPGGDPGNSEEARRE</sequence>
<gene>
    <name evidence="2" type="ORF">FALBO_10423</name>
</gene>
<dbReference type="AlphaFoldDB" id="A0A8H4L717"/>
<reference evidence="2 3" key="1">
    <citation type="submission" date="2020-01" db="EMBL/GenBank/DDBJ databases">
        <title>Identification and distribution of gene clusters putatively required for synthesis of sphingolipid metabolism inhibitors in phylogenetically diverse species of the filamentous fungus Fusarium.</title>
        <authorList>
            <person name="Kim H.-S."/>
            <person name="Busman M."/>
            <person name="Brown D.W."/>
            <person name="Divon H."/>
            <person name="Uhlig S."/>
            <person name="Proctor R.H."/>
        </authorList>
    </citation>
    <scope>NUCLEOTIDE SEQUENCE [LARGE SCALE GENOMIC DNA]</scope>
    <source>
        <strain evidence="2 3">NRRL 20459</strain>
    </source>
</reference>
<feature type="compositionally biased region" description="Polar residues" evidence="1">
    <location>
        <begin position="15"/>
        <end position="29"/>
    </location>
</feature>
<feature type="region of interest" description="Disordered" evidence="1">
    <location>
        <begin position="1"/>
        <end position="73"/>
    </location>
</feature>
<evidence type="ECO:0000313" key="2">
    <source>
        <dbReference type="EMBL" id="KAF4462773.1"/>
    </source>
</evidence>
<feature type="compositionally biased region" description="Basic and acidic residues" evidence="1">
    <location>
        <begin position="31"/>
        <end position="56"/>
    </location>
</feature>